<dbReference type="RefSeq" id="WP_036843109.1">
    <property type="nucleotide sequence ID" value="NZ_AYSJ01000002.1"/>
</dbReference>
<gene>
    <name evidence="1" type="ORF">PTE_00648</name>
</gene>
<comment type="caution">
    <text evidence="1">The sequence shown here is derived from an EMBL/GenBank/DDBJ whole genome shotgun (WGS) entry which is preliminary data.</text>
</comment>
<organism evidence="1 2">
    <name type="scientific">Photorhabdus khanii NC19</name>
    <dbReference type="NCBI Taxonomy" id="1004151"/>
    <lineage>
        <taxon>Bacteria</taxon>
        <taxon>Pseudomonadati</taxon>
        <taxon>Pseudomonadota</taxon>
        <taxon>Gammaproteobacteria</taxon>
        <taxon>Enterobacterales</taxon>
        <taxon>Morganellaceae</taxon>
        <taxon>Photorhabdus</taxon>
    </lineage>
</organism>
<sequence>MANDFDVERTGLVFTLAAGNLPMKTFAVVGFTLNEALSTLFSLQATLTCANPDIDFADVLDKYATLTVVLTCQLPLLKNHSKKFVSVA</sequence>
<proteinExistence type="predicted"/>
<dbReference type="SUPFAM" id="SSF69279">
    <property type="entry name" value="Phage tail proteins"/>
    <property type="match status" value="1"/>
</dbReference>
<evidence type="ECO:0000313" key="1">
    <source>
        <dbReference type="EMBL" id="ETS33484.1"/>
    </source>
</evidence>
<evidence type="ECO:0000313" key="2">
    <source>
        <dbReference type="Proteomes" id="UP000018957"/>
    </source>
</evidence>
<reference evidence="1 2" key="1">
    <citation type="submission" date="2013-11" db="EMBL/GenBank/DDBJ databases">
        <title>Elucidation of the Photorhabdus temperata genome and generation of transposon mutant library to identify motility mutants.</title>
        <authorList>
            <person name="Hurst S.G.IV."/>
            <person name="Micheals B."/>
            <person name="Abebe-Akele F."/>
            <person name="Rowedder H."/>
            <person name="Bullock H."/>
            <person name="Jackobeck R."/>
            <person name="Janicki E."/>
            <person name="Tisa L.S."/>
        </authorList>
    </citation>
    <scope>NUCLEOTIDE SEQUENCE [LARGE SCALE GENOMIC DNA]</scope>
    <source>
        <strain evidence="1 2">NC19</strain>
    </source>
</reference>
<dbReference type="Proteomes" id="UP000018957">
    <property type="component" value="Unassembled WGS sequence"/>
</dbReference>
<protein>
    <submittedName>
        <fullName evidence="1">Uncharacterized protein</fullName>
    </submittedName>
</protein>
<dbReference type="AlphaFoldDB" id="W3VEL8"/>
<dbReference type="PATRIC" id="fig|1004151.3.peg.707"/>
<dbReference type="EMBL" id="AYSJ01000002">
    <property type="protein sequence ID" value="ETS33484.1"/>
    <property type="molecule type" value="Genomic_DNA"/>
</dbReference>
<keyword evidence="2" id="KW-1185">Reference proteome</keyword>
<dbReference type="Gene3D" id="2.30.110.50">
    <property type="match status" value="1"/>
</dbReference>
<accession>W3VEL8</accession>
<name>W3VEL8_9GAMM</name>